<feature type="transmembrane region" description="Helical" evidence="5">
    <location>
        <begin position="7"/>
        <end position="26"/>
    </location>
</feature>
<dbReference type="AlphaFoldDB" id="A0A1G6TCH9"/>
<dbReference type="PANTHER" id="PTHR35008">
    <property type="entry name" value="BLL4482 PROTEIN-RELATED"/>
    <property type="match status" value="1"/>
</dbReference>
<dbReference type="GO" id="GO:0020037">
    <property type="term" value="F:heme binding"/>
    <property type="evidence" value="ECO:0007669"/>
    <property type="project" value="InterPro"/>
</dbReference>
<keyword evidence="5" id="KW-0812">Transmembrane</keyword>
<dbReference type="InterPro" id="IPR009056">
    <property type="entry name" value="Cyt_c-like_dom"/>
</dbReference>
<accession>A0A1G6TCH9</accession>
<dbReference type="GO" id="GO:0046872">
    <property type="term" value="F:metal ion binding"/>
    <property type="evidence" value="ECO:0007669"/>
    <property type="project" value="UniProtKB-KW"/>
</dbReference>
<protein>
    <submittedName>
        <fullName evidence="7">Cytochrome c, mono-and diheme variants</fullName>
    </submittedName>
</protein>
<dbReference type="SUPFAM" id="SSF46626">
    <property type="entry name" value="Cytochrome c"/>
    <property type="match status" value="2"/>
</dbReference>
<dbReference type="Gene3D" id="1.10.760.10">
    <property type="entry name" value="Cytochrome c-like domain"/>
    <property type="match status" value="2"/>
</dbReference>
<sequence>MKKLFKISGWIIGSFLLLLLFGYAYLNLAFPSVSPAEELEIDYSAERIQRGAYLANHVTVCMDCHSVRDFSKFSGPPTSGTLGKGGDRFDQSMGFPGVFYAKNITPFGLSDYSDGELYRLITTGVTNDGRAMFPVMPYLYYGKMDPEDIYDIIAYIRSLPVIESEVPESKADFPVNLILKTIPSDPQPEKRPSPSDQVAYGKYLTNASGCIECHTQANSQGMIMEEVAFAGGRAFPFPDGSKVTSSNITPDPETGIGTWDEQAFLARFKAYSEDHYQAQPVKPGEFNSIMPWTMYAGMEEQDLKAIFTYLKTLKPIKNEVVRFTSSIR</sequence>
<dbReference type="Pfam" id="PF00034">
    <property type="entry name" value="Cytochrom_C"/>
    <property type="match status" value="1"/>
</dbReference>
<dbReference type="RefSeq" id="WP_087939655.1">
    <property type="nucleotide sequence ID" value="NZ_FNAC01000021.1"/>
</dbReference>
<evidence type="ECO:0000256" key="2">
    <source>
        <dbReference type="ARBA" id="ARBA00022723"/>
    </source>
</evidence>
<reference evidence="8" key="1">
    <citation type="submission" date="2016-10" db="EMBL/GenBank/DDBJ databases">
        <authorList>
            <person name="Varghese N."/>
            <person name="Submissions S."/>
        </authorList>
    </citation>
    <scope>NUCLEOTIDE SEQUENCE [LARGE SCALE GENOMIC DNA]</scope>
    <source>
        <strain evidence="8">DSM 23095</strain>
    </source>
</reference>
<name>A0A1G6TCH9_9BACT</name>
<keyword evidence="1 4" id="KW-0349">Heme</keyword>
<evidence type="ECO:0000256" key="3">
    <source>
        <dbReference type="ARBA" id="ARBA00023004"/>
    </source>
</evidence>
<dbReference type="Proteomes" id="UP000199060">
    <property type="component" value="Unassembled WGS sequence"/>
</dbReference>
<feature type="domain" description="Cytochrome c" evidence="6">
    <location>
        <begin position="46"/>
        <end position="160"/>
    </location>
</feature>
<dbReference type="GO" id="GO:0009055">
    <property type="term" value="F:electron transfer activity"/>
    <property type="evidence" value="ECO:0007669"/>
    <property type="project" value="InterPro"/>
</dbReference>
<evidence type="ECO:0000256" key="4">
    <source>
        <dbReference type="PROSITE-ProRule" id="PRU00433"/>
    </source>
</evidence>
<gene>
    <name evidence="7" type="ORF">SAMN04488104_102153</name>
</gene>
<evidence type="ECO:0000256" key="5">
    <source>
        <dbReference type="SAM" id="Phobius"/>
    </source>
</evidence>
<dbReference type="PROSITE" id="PS51007">
    <property type="entry name" value="CYTC"/>
    <property type="match status" value="2"/>
</dbReference>
<evidence type="ECO:0000313" key="7">
    <source>
        <dbReference type="EMBL" id="SDD26015.1"/>
    </source>
</evidence>
<proteinExistence type="predicted"/>
<keyword evidence="3 4" id="KW-0408">Iron</keyword>
<dbReference type="EMBL" id="FNAC01000021">
    <property type="protein sequence ID" value="SDD26015.1"/>
    <property type="molecule type" value="Genomic_DNA"/>
</dbReference>
<organism evidence="7 8">
    <name type="scientific">Algoriphagus faecimaris</name>
    <dbReference type="NCBI Taxonomy" id="686796"/>
    <lineage>
        <taxon>Bacteria</taxon>
        <taxon>Pseudomonadati</taxon>
        <taxon>Bacteroidota</taxon>
        <taxon>Cytophagia</taxon>
        <taxon>Cytophagales</taxon>
        <taxon>Cyclobacteriaceae</taxon>
        <taxon>Algoriphagus</taxon>
    </lineage>
</organism>
<dbReference type="OrthoDB" id="9809720at2"/>
<dbReference type="InterPro" id="IPR036909">
    <property type="entry name" value="Cyt_c-like_dom_sf"/>
</dbReference>
<keyword evidence="5" id="KW-1133">Transmembrane helix</keyword>
<dbReference type="PANTHER" id="PTHR35008:SF4">
    <property type="entry name" value="BLL4482 PROTEIN"/>
    <property type="match status" value="1"/>
</dbReference>
<evidence type="ECO:0000259" key="6">
    <source>
        <dbReference type="PROSITE" id="PS51007"/>
    </source>
</evidence>
<dbReference type="STRING" id="686796.SAMN04488104_102153"/>
<keyword evidence="5" id="KW-0472">Membrane</keyword>
<feature type="domain" description="Cytochrome c" evidence="6">
    <location>
        <begin position="196"/>
        <end position="314"/>
    </location>
</feature>
<keyword evidence="8" id="KW-1185">Reference proteome</keyword>
<dbReference type="InterPro" id="IPR051459">
    <property type="entry name" value="Cytochrome_c-type_DH"/>
</dbReference>
<keyword evidence="2 4" id="KW-0479">Metal-binding</keyword>
<evidence type="ECO:0000313" key="8">
    <source>
        <dbReference type="Proteomes" id="UP000199060"/>
    </source>
</evidence>
<evidence type="ECO:0000256" key="1">
    <source>
        <dbReference type="ARBA" id="ARBA00022617"/>
    </source>
</evidence>